<name>A0A849KJS6_9BURK</name>
<accession>A0A849KJS6</accession>
<feature type="region of interest" description="Disordered" evidence="1">
    <location>
        <begin position="1"/>
        <end position="35"/>
    </location>
</feature>
<proteinExistence type="predicted"/>
<gene>
    <name evidence="2" type="ORF">HK415_15450</name>
</gene>
<keyword evidence="3" id="KW-1185">Reference proteome</keyword>
<feature type="compositionally biased region" description="Basic and acidic residues" evidence="1">
    <location>
        <begin position="23"/>
        <end position="35"/>
    </location>
</feature>
<evidence type="ECO:0000256" key="1">
    <source>
        <dbReference type="SAM" id="MobiDB-lite"/>
    </source>
</evidence>
<reference evidence="2 3" key="1">
    <citation type="submission" date="2020-05" db="EMBL/GenBank/DDBJ databases">
        <authorList>
            <person name="Khan S.A."/>
            <person name="Jeon C.O."/>
            <person name="Chun B.H."/>
        </authorList>
    </citation>
    <scope>NUCLEOTIDE SEQUENCE [LARGE SCALE GENOMIC DNA]</scope>
    <source>
        <strain evidence="2 3">B156</strain>
    </source>
</reference>
<dbReference type="RefSeq" id="WP_171560890.1">
    <property type="nucleotide sequence ID" value="NZ_JABFCS010000001.1"/>
</dbReference>
<evidence type="ECO:0000313" key="2">
    <source>
        <dbReference type="EMBL" id="NNU44253.1"/>
    </source>
</evidence>
<evidence type="ECO:0000313" key="3">
    <source>
        <dbReference type="Proteomes" id="UP000552954"/>
    </source>
</evidence>
<reference evidence="2 3" key="2">
    <citation type="submission" date="2020-06" db="EMBL/GenBank/DDBJ databases">
        <title>Ramlibacter rhizophilus sp. nov., isolated from rhizosphere soil of national flower Mugunghwa from South Korea.</title>
        <authorList>
            <person name="Zheng-Fei Y."/>
            <person name="Huan T."/>
        </authorList>
    </citation>
    <scope>NUCLEOTIDE SEQUENCE [LARGE SCALE GENOMIC DNA]</scope>
    <source>
        <strain evidence="2 3">B156</strain>
    </source>
</reference>
<dbReference type="EMBL" id="JABFCS010000001">
    <property type="protein sequence ID" value="NNU44253.1"/>
    <property type="molecule type" value="Genomic_DNA"/>
</dbReference>
<dbReference type="AlphaFoldDB" id="A0A849KJS6"/>
<comment type="caution">
    <text evidence="2">The sequence shown here is derived from an EMBL/GenBank/DDBJ whole genome shotgun (WGS) entry which is preliminary data.</text>
</comment>
<protein>
    <submittedName>
        <fullName evidence="2">Uncharacterized protein</fullName>
    </submittedName>
</protein>
<dbReference type="Proteomes" id="UP000552954">
    <property type="component" value="Unassembled WGS sequence"/>
</dbReference>
<sequence>MKDQVTSRKRSPVTRIAEPPIPKAEESRSASGRDRWAAVQRVRLPHKVGLPLSSGTCGDAIER</sequence>
<organism evidence="2 3">
    <name type="scientific">Ramlibacter montanisoli</name>
    <dbReference type="NCBI Taxonomy" id="2732512"/>
    <lineage>
        <taxon>Bacteria</taxon>
        <taxon>Pseudomonadati</taxon>
        <taxon>Pseudomonadota</taxon>
        <taxon>Betaproteobacteria</taxon>
        <taxon>Burkholderiales</taxon>
        <taxon>Comamonadaceae</taxon>
        <taxon>Ramlibacter</taxon>
    </lineage>
</organism>